<keyword evidence="6" id="KW-0677">Repeat</keyword>
<dbReference type="GO" id="GO:0097363">
    <property type="term" value="F:protein O-acetylglucosaminyltransferase activity"/>
    <property type="evidence" value="ECO:0007669"/>
    <property type="project" value="UniProtKB-EC"/>
</dbReference>
<organism evidence="10 11">
    <name type="scientific">Paraburkholderia eburnea</name>
    <dbReference type="NCBI Taxonomy" id="1189126"/>
    <lineage>
        <taxon>Bacteria</taxon>
        <taxon>Pseudomonadati</taxon>
        <taxon>Pseudomonadota</taxon>
        <taxon>Betaproteobacteria</taxon>
        <taxon>Burkholderiales</taxon>
        <taxon>Burkholderiaceae</taxon>
        <taxon>Paraburkholderia</taxon>
    </lineage>
</organism>
<dbReference type="PROSITE" id="PS50293">
    <property type="entry name" value="TPR_REGION"/>
    <property type="match status" value="1"/>
</dbReference>
<keyword evidence="11" id="KW-1185">Reference proteome</keyword>
<dbReference type="EC" id="2.4.1.255" evidence="3"/>
<dbReference type="InterPro" id="IPR019734">
    <property type="entry name" value="TPR_rpt"/>
</dbReference>
<dbReference type="Pfam" id="PF00515">
    <property type="entry name" value="TPR_1"/>
    <property type="match status" value="1"/>
</dbReference>
<dbReference type="SUPFAM" id="SSF53756">
    <property type="entry name" value="UDP-Glycosyltransferase/glycogen phosphorylase"/>
    <property type="match status" value="1"/>
</dbReference>
<comment type="caution">
    <text evidence="10">The sequence shown here is derived from an EMBL/GenBank/DDBJ whole genome shotgun (WGS) entry which is preliminary data.</text>
</comment>
<evidence type="ECO:0000256" key="8">
    <source>
        <dbReference type="PROSITE-ProRule" id="PRU00339"/>
    </source>
</evidence>
<dbReference type="PANTHER" id="PTHR44998:SF1">
    <property type="entry name" value="UDP-N-ACETYLGLUCOSAMINE--PEPTIDE N-ACETYLGLUCOSAMINYLTRANSFERASE 110 KDA SUBUNIT"/>
    <property type="match status" value="1"/>
</dbReference>
<dbReference type="Pfam" id="PF13374">
    <property type="entry name" value="TPR_10"/>
    <property type="match status" value="1"/>
</dbReference>
<keyword evidence="7 8" id="KW-0802">TPR repeat</keyword>
<keyword evidence="4" id="KW-0328">Glycosyltransferase</keyword>
<keyword evidence="5 10" id="KW-0808">Transferase</keyword>
<sequence>MFYPEPARPAALRHLHLKRSTQIAVENEYALKVLLACRGQLALTDLVEYANRIGSAGLNDLAVVLYRAWLEHTDSPHKHLVWFNLGATYNEMGRLDDAKQAYKQSIELAPAFVQPRVSLGTLYERMGQPDAALAEWTWVARTTSDHDPINGPLRLLTLNNLGRLSEAQRKFADAKDWLGQSLALRPAQTDVLQHWAYLRARTCSWPVYAPWHDVDVSMMRASTSALAKISQTDDPAEQLAAARRYVEEKVDTTLPALADGLQYGHRKLRIGYLSSDYSLHPVSMLMVELFELHNRNDFEVYGYCWSPEDGSALRQRVIRSFDHYFRIDKLSDAEAARLIREHEIDILIDLQGQTAGARAHILAARPAPLQITYLGLPATTGFPFIDYVIADEYLIPPVLAPHYSEKMLYMPDVYQVSDRQRVIAPLPSRASCGLPETGTVFCSFNNNYKITPEMFDVWSNILRRVPGSVLWLLSDNQWAEANLRSEALARGIEPERLVFATRASSSDFLARMAIADVFLDTFPFNAGTTANDALWAGLPVLTRVGRAFASRMAGALLTAAGLPELITDNVQDYEDKAVALAEAPQERLRLREALARVKAEGVLFDTPRFARTLEQKFKELVAALPRRAEAA</sequence>
<gene>
    <name evidence="10" type="ORF">B0G62_110102</name>
</gene>
<reference evidence="10 11" key="1">
    <citation type="submission" date="2018-01" db="EMBL/GenBank/DDBJ databases">
        <title>Genomic Encyclopedia of Type Strains, Phase III (KMG-III): the genomes of soil and plant-associated and newly described type strains.</title>
        <authorList>
            <person name="Whitman W."/>
        </authorList>
    </citation>
    <scope>NUCLEOTIDE SEQUENCE [LARGE SCALE GENOMIC DNA]</scope>
    <source>
        <strain evidence="10 11">JCM 18070</strain>
    </source>
</reference>
<dbReference type="PANTHER" id="PTHR44998">
    <property type="match status" value="1"/>
</dbReference>
<evidence type="ECO:0000256" key="4">
    <source>
        <dbReference type="ARBA" id="ARBA00022676"/>
    </source>
</evidence>
<evidence type="ECO:0000256" key="3">
    <source>
        <dbReference type="ARBA" id="ARBA00011970"/>
    </source>
</evidence>
<evidence type="ECO:0000313" key="10">
    <source>
        <dbReference type="EMBL" id="POR49794.1"/>
    </source>
</evidence>
<dbReference type="Gene3D" id="3.40.50.2000">
    <property type="entry name" value="Glycogen Phosphorylase B"/>
    <property type="match status" value="1"/>
</dbReference>
<dbReference type="SMART" id="SM00028">
    <property type="entry name" value="TPR"/>
    <property type="match status" value="3"/>
</dbReference>
<protein>
    <recommendedName>
        <fullName evidence="3">protein O-GlcNAc transferase</fullName>
        <ecNumber evidence="3">2.4.1.255</ecNumber>
    </recommendedName>
</protein>
<dbReference type="SUPFAM" id="SSF48452">
    <property type="entry name" value="TPR-like"/>
    <property type="match status" value="1"/>
</dbReference>
<accession>A0A2S4M511</accession>
<evidence type="ECO:0000256" key="2">
    <source>
        <dbReference type="ARBA" id="ARBA00005386"/>
    </source>
</evidence>
<evidence type="ECO:0000256" key="6">
    <source>
        <dbReference type="ARBA" id="ARBA00022737"/>
    </source>
</evidence>
<dbReference type="InterPro" id="IPR029489">
    <property type="entry name" value="OGT/SEC/SPY_C"/>
</dbReference>
<dbReference type="EMBL" id="PQGA01000010">
    <property type="protein sequence ID" value="POR49794.1"/>
    <property type="molecule type" value="Genomic_DNA"/>
</dbReference>
<evidence type="ECO:0000313" key="11">
    <source>
        <dbReference type="Proteomes" id="UP000237381"/>
    </source>
</evidence>
<comment type="pathway">
    <text evidence="1">Protein modification; protein glycosylation.</text>
</comment>
<dbReference type="PROSITE" id="PS50005">
    <property type="entry name" value="TPR"/>
    <property type="match status" value="1"/>
</dbReference>
<name>A0A2S4M511_9BURK</name>
<dbReference type="UniPathway" id="UPA00378"/>
<dbReference type="Gene3D" id="1.25.40.10">
    <property type="entry name" value="Tetratricopeptide repeat domain"/>
    <property type="match status" value="1"/>
</dbReference>
<comment type="similarity">
    <text evidence="2">Belongs to the glycosyltransferase 41 family. O-GlcNAc transferase subfamily.</text>
</comment>
<dbReference type="AlphaFoldDB" id="A0A2S4M511"/>
<dbReference type="InterPro" id="IPR011990">
    <property type="entry name" value="TPR-like_helical_dom_sf"/>
</dbReference>
<dbReference type="Proteomes" id="UP000237381">
    <property type="component" value="Unassembled WGS sequence"/>
</dbReference>
<feature type="domain" description="O-GlcNAc transferase C-terminal" evidence="9">
    <location>
        <begin position="264"/>
        <end position="428"/>
    </location>
</feature>
<evidence type="ECO:0000259" key="9">
    <source>
        <dbReference type="Pfam" id="PF13844"/>
    </source>
</evidence>
<dbReference type="Gene3D" id="3.40.50.11380">
    <property type="match status" value="1"/>
</dbReference>
<evidence type="ECO:0000256" key="1">
    <source>
        <dbReference type="ARBA" id="ARBA00004922"/>
    </source>
</evidence>
<evidence type="ECO:0000256" key="7">
    <source>
        <dbReference type="ARBA" id="ARBA00022803"/>
    </source>
</evidence>
<feature type="repeat" description="TPR" evidence="8">
    <location>
        <begin position="79"/>
        <end position="112"/>
    </location>
</feature>
<evidence type="ECO:0000256" key="5">
    <source>
        <dbReference type="ARBA" id="ARBA00022679"/>
    </source>
</evidence>
<dbReference type="Pfam" id="PF13844">
    <property type="entry name" value="Glyco_transf_41"/>
    <property type="match status" value="1"/>
</dbReference>
<proteinExistence type="inferred from homology"/>